<evidence type="ECO:0000256" key="2">
    <source>
        <dbReference type="ARBA" id="ARBA00022475"/>
    </source>
</evidence>
<evidence type="ECO:0000313" key="11">
    <source>
        <dbReference type="Proteomes" id="UP000264800"/>
    </source>
</evidence>
<feature type="domain" description="Ig-like" evidence="9">
    <location>
        <begin position="35"/>
        <end position="114"/>
    </location>
</feature>
<feature type="signal peptide" evidence="8">
    <location>
        <begin position="1"/>
        <end position="17"/>
    </location>
</feature>
<dbReference type="GO" id="GO:0009617">
    <property type="term" value="P:response to bacterium"/>
    <property type="evidence" value="ECO:0007669"/>
    <property type="project" value="TreeGrafter"/>
</dbReference>
<feature type="chain" id="PRO_5018686124" description="Ig-like domain-containing protein" evidence="8">
    <location>
        <begin position="18"/>
        <end position="305"/>
    </location>
</feature>
<dbReference type="OMA" id="RCVFRFN"/>
<dbReference type="InterPro" id="IPR052051">
    <property type="entry name" value="TCR_complex_component"/>
</dbReference>
<keyword evidence="4" id="KW-0391">Immunity</keyword>
<reference evidence="10" key="1">
    <citation type="submission" date="2025-08" db="UniProtKB">
        <authorList>
            <consortium name="Ensembl"/>
        </authorList>
    </citation>
    <scope>IDENTIFICATION</scope>
</reference>
<keyword evidence="3 8" id="KW-0732">Signal</keyword>
<dbReference type="PANTHER" id="PTHR19433">
    <property type="entry name" value="T-CELL RECEPTOR ALPHA CHAIN V REGION-RELATED"/>
    <property type="match status" value="1"/>
</dbReference>
<keyword evidence="2" id="KW-1003">Cell membrane</keyword>
<keyword evidence="7" id="KW-0325">Glycoprotein</keyword>
<evidence type="ECO:0000256" key="6">
    <source>
        <dbReference type="ARBA" id="ARBA00023157"/>
    </source>
</evidence>
<evidence type="ECO:0000256" key="1">
    <source>
        <dbReference type="ARBA" id="ARBA00004236"/>
    </source>
</evidence>
<dbReference type="SMART" id="SM00409">
    <property type="entry name" value="IG"/>
    <property type="match status" value="1"/>
</dbReference>
<dbReference type="InterPro" id="IPR013783">
    <property type="entry name" value="Ig-like_fold"/>
</dbReference>
<evidence type="ECO:0000259" key="9">
    <source>
        <dbReference type="PROSITE" id="PS50835"/>
    </source>
</evidence>
<feature type="domain" description="Ig-like" evidence="9">
    <location>
        <begin position="139"/>
        <end position="250"/>
    </location>
</feature>
<dbReference type="InterPro" id="IPR003599">
    <property type="entry name" value="Ig_sub"/>
</dbReference>
<organism evidence="10 11">
    <name type="scientific">Kryptolebias marmoratus</name>
    <name type="common">Mangrove killifish</name>
    <name type="synonym">Rivulus marmoratus</name>
    <dbReference type="NCBI Taxonomy" id="37003"/>
    <lineage>
        <taxon>Eukaryota</taxon>
        <taxon>Metazoa</taxon>
        <taxon>Chordata</taxon>
        <taxon>Craniata</taxon>
        <taxon>Vertebrata</taxon>
        <taxon>Euteleostomi</taxon>
        <taxon>Actinopterygii</taxon>
        <taxon>Neopterygii</taxon>
        <taxon>Teleostei</taxon>
        <taxon>Neoteleostei</taxon>
        <taxon>Acanthomorphata</taxon>
        <taxon>Ovalentaria</taxon>
        <taxon>Atherinomorphae</taxon>
        <taxon>Cyprinodontiformes</taxon>
        <taxon>Rivulidae</taxon>
        <taxon>Kryptolebias</taxon>
    </lineage>
</organism>
<dbReference type="STRING" id="37003.ENSKMAP00000025398"/>
<dbReference type="InterPro" id="IPR036179">
    <property type="entry name" value="Ig-like_dom_sf"/>
</dbReference>
<keyword evidence="6" id="KW-1015">Disulfide bond</keyword>
<dbReference type="InterPro" id="IPR013106">
    <property type="entry name" value="Ig_V-set"/>
</dbReference>
<evidence type="ECO:0000256" key="5">
    <source>
        <dbReference type="ARBA" id="ARBA00023136"/>
    </source>
</evidence>
<evidence type="ECO:0000256" key="8">
    <source>
        <dbReference type="SAM" id="SignalP"/>
    </source>
</evidence>
<dbReference type="PROSITE" id="PS50835">
    <property type="entry name" value="IG_LIKE"/>
    <property type="match status" value="2"/>
</dbReference>
<dbReference type="GeneTree" id="ENSGT01030000234530"/>
<evidence type="ECO:0000256" key="3">
    <source>
        <dbReference type="ARBA" id="ARBA00022729"/>
    </source>
</evidence>
<evidence type="ECO:0000256" key="7">
    <source>
        <dbReference type="ARBA" id="ARBA00023180"/>
    </source>
</evidence>
<dbReference type="AlphaFoldDB" id="A0A3Q3B716"/>
<dbReference type="InterPro" id="IPR007110">
    <property type="entry name" value="Ig-like_dom"/>
</dbReference>
<dbReference type="GO" id="GO:0005886">
    <property type="term" value="C:plasma membrane"/>
    <property type="evidence" value="ECO:0007669"/>
    <property type="project" value="UniProtKB-SubCell"/>
</dbReference>
<dbReference type="Gene3D" id="2.60.40.10">
    <property type="entry name" value="Immunoglobulins"/>
    <property type="match status" value="2"/>
</dbReference>
<keyword evidence="11" id="KW-1185">Reference proteome</keyword>
<dbReference type="Ensembl" id="ENSKMAT00000025718.1">
    <property type="protein sequence ID" value="ENSKMAP00000025398.1"/>
    <property type="gene ID" value="ENSKMAG00000018816.1"/>
</dbReference>
<accession>A0A3Q3B716</accession>
<comment type="subcellular location">
    <subcellularLocation>
        <location evidence="1">Cell membrane</location>
    </subcellularLocation>
</comment>
<protein>
    <recommendedName>
        <fullName evidence="9">Ig-like domain-containing protein</fullName>
    </recommendedName>
</protein>
<dbReference type="SUPFAM" id="SSF48726">
    <property type="entry name" value="Immunoglobulin"/>
    <property type="match status" value="2"/>
</dbReference>
<dbReference type="PANTHER" id="PTHR19433:SF133">
    <property type="entry name" value="IMMUNE-TYPE RECEPTOR 5 PRECURSOR-RELATED"/>
    <property type="match status" value="1"/>
</dbReference>
<keyword evidence="5" id="KW-0472">Membrane</keyword>
<dbReference type="CDD" id="cd00099">
    <property type="entry name" value="IgV"/>
    <property type="match status" value="1"/>
</dbReference>
<name>A0A3Q3B716_KRYMA</name>
<sequence length="305" mass="34634">MTLLWITLFLLHQGCKYHLYRLKNSLVPVVTVKLGEPVTFTCVFTEKFKSTTWLHWYQQRAGSTLKVISMQRKNVLPSYGPGFSAETFNIKHDDKISNLTILRTTEQDEGIYHCALIDWTESTWTGTYLSIKGSSKRTSNYTVVQRSTVSDPSRPADSETLQCSVLSDSEDETCSEDLRVFWFRARSDNSYPDFIYADGNRPGNCSKKSGTQRRCSYEFSKNIGSSDDGTFYCAVATCGQILFRQQIKLETSMFFCILLVILCRTYGQAVNYAALHFSHGKASGGKKKRELKTEESVYSQVKGPF</sequence>
<dbReference type="GO" id="GO:0002376">
    <property type="term" value="P:immune system process"/>
    <property type="evidence" value="ECO:0007669"/>
    <property type="project" value="UniProtKB-KW"/>
</dbReference>
<dbReference type="Proteomes" id="UP000264800">
    <property type="component" value="Unplaced"/>
</dbReference>
<dbReference type="Pfam" id="PF07686">
    <property type="entry name" value="V-set"/>
    <property type="match status" value="1"/>
</dbReference>
<proteinExistence type="predicted"/>
<evidence type="ECO:0000313" key="10">
    <source>
        <dbReference type="Ensembl" id="ENSKMAP00000025398.1"/>
    </source>
</evidence>
<evidence type="ECO:0000256" key="4">
    <source>
        <dbReference type="ARBA" id="ARBA00022859"/>
    </source>
</evidence>
<reference evidence="10" key="2">
    <citation type="submission" date="2025-09" db="UniProtKB">
        <authorList>
            <consortium name="Ensembl"/>
        </authorList>
    </citation>
    <scope>IDENTIFICATION</scope>
</reference>